<dbReference type="Pfam" id="PF00126">
    <property type="entry name" value="HTH_1"/>
    <property type="match status" value="1"/>
</dbReference>
<dbReference type="CDD" id="cd08423">
    <property type="entry name" value="PBP2_LTTR_like_6"/>
    <property type="match status" value="1"/>
</dbReference>
<protein>
    <submittedName>
        <fullName evidence="6">LysR family transcriptional regulator</fullName>
    </submittedName>
</protein>
<evidence type="ECO:0000256" key="3">
    <source>
        <dbReference type="ARBA" id="ARBA00023125"/>
    </source>
</evidence>
<feature type="domain" description="HTH lysR-type" evidence="5">
    <location>
        <begin position="3"/>
        <end position="60"/>
    </location>
</feature>
<organism evidence="6 7">
    <name type="scientific">Saccharopolyspora rosea</name>
    <dbReference type="NCBI Taxonomy" id="524884"/>
    <lineage>
        <taxon>Bacteria</taxon>
        <taxon>Bacillati</taxon>
        <taxon>Actinomycetota</taxon>
        <taxon>Actinomycetes</taxon>
        <taxon>Pseudonocardiales</taxon>
        <taxon>Pseudonocardiaceae</taxon>
        <taxon>Saccharopolyspora</taxon>
    </lineage>
</organism>
<keyword evidence="4" id="KW-0804">Transcription</keyword>
<evidence type="ECO:0000256" key="1">
    <source>
        <dbReference type="ARBA" id="ARBA00009437"/>
    </source>
</evidence>
<dbReference type="InterPro" id="IPR036388">
    <property type="entry name" value="WH-like_DNA-bd_sf"/>
</dbReference>
<dbReference type="InterPro" id="IPR005119">
    <property type="entry name" value="LysR_subst-bd"/>
</dbReference>
<name>A0ABW3G2N1_9PSEU</name>
<comment type="caution">
    <text evidence="6">The sequence shown here is derived from an EMBL/GenBank/DDBJ whole genome shotgun (WGS) entry which is preliminary data.</text>
</comment>
<dbReference type="Proteomes" id="UP001597018">
    <property type="component" value="Unassembled WGS sequence"/>
</dbReference>
<dbReference type="InterPro" id="IPR000847">
    <property type="entry name" value="LysR_HTH_N"/>
</dbReference>
<proteinExistence type="inferred from homology"/>
<reference evidence="7" key="1">
    <citation type="journal article" date="2019" name="Int. J. Syst. Evol. Microbiol.">
        <title>The Global Catalogue of Microorganisms (GCM) 10K type strain sequencing project: providing services to taxonomists for standard genome sequencing and annotation.</title>
        <authorList>
            <consortium name="The Broad Institute Genomics Platform"/>
            <consortium name="The Broad Institute Genome Sequencing Center for Infectious Disease"/>
            <person name="Wu L."/>
            <person name="Ma J."/>
        </authorList>
    </citation>
    <scope>NUCLEOTIDE SEQUENCE [LARGE SCALE GENOMIC DNA]</scope>
    <source>
        <strain evidence="7">CCUG 56401</strain>
    </source>
</reference>
<evidence type="ECO:0000313" key="6">
    <source>
        <dbReference type="EMBL" id="MFD0923156.1"/>
    </source>
</evidence>
<dbReference type="Pfam" id="PF03466">
    <property type="entry name" value="LysR_substrate"/>
    <property type="match status" value="1"/>
</dbReference>
<sequence>MEPDVRRMFLLADVAAHGSITATARALNYTPSAVSQQLAKLEDEAGQPLLERQSRGISLTIAGEAVVRHATRIRQQIRATRAELDEIAGLRAGRLFLGTFPTAGSSLLPPAVTRFRELHPEVRLTVRSGLLAGLRHMLENRTIELALLWDYEWNRLDDDGLQVRHLLDDQAALVVGRHHWAARRTSIDLSALAGEPWITRAENNPVAEVLARSCRAAGFEPQIVYEAHDYQEAQAMVGVGLGVAVAPRLALTNPRDDVAIVPIRGYAPIRRILLARLAERRPTPAENAITAVFEEVATTFARPTHG</sequence>
<dbReference type="PANTHER" id="PTHR30346">
    <property type="entry name" value="TRANSCRIPTIONAL DUAL REGULATOR HCAR-RELATED"/>
    <property type="match status" value="1"/>
</dbReference>
<accession>A0ABW3G2N1</accession>
<dbReference type="EMBL" id="JBHTIW010000029">
    <property type="protein sequence ID" value="MFD0923156.1"/>
    <property type="molecule type" value="Genomic_DNA"/>
</dbReference>
<keyword evidence="3" id="KW-0238">DNA-binding</keyword>
<dbReference type="PROSITE" id="PS50931">
    <property type="entry name" value="HTH_LYSR"/>
    <property type="match status" value="1"/>
</dbReference>
<evidence type="ECO:0000259" key="5">
    <source>
        <dbReference type="PROSITE" id="PS50931"/>
    </source>
</evidence>
<evidence type="ECO:0000313" key="7">
    <source>
        <dbReference type="Proteomes" id="UP001597018"/>
    </source>
</evidence>
<gene>
    <name evidence="6" type="ORF">ACFQ16_25710</name>
</gene>
<dbReference type="Gene3D" id="1.10.10.10">
    <property type="entry name" value="Winged helix-like DNA-binding domain superfamily/Winged helix DNA-binding domain"/>
    <property type="match status" value="1"/>
</dbReference>
<evidence type="ECO:0000256" key="2">
    <source>
        <dbReference type="ARBA" id="ARBA00023015"/>
    </source>
</evidence>
<keyword evidence="2" id="KW-0805">Transcription regulation</keyword>
<dbReference type="RefSeq" id="WP_263247171.1">
    <property type="nucleotide sequence ID" value="NZ_BAABLT010000028.1"/>
</dbReference>
<evidence type="ECO:0000256" key="4">
    <source>
        <dbReference type="ARBA" id="ARBA00023163"/>
    </source>
</evidence>
<dbReference type="PANTHER" id="PTHR30346:SF29">
    <property type="entry name" value="LYSR SUBSTRATE-BINDING"/>
    <property type="match status" value="1"/>
</dbReference>
<dbReference type="Gene3D" id="3.40.190.290">
    <property type="match status" value="1"/>
</dbReference>
<keyword evidence="7" id="KW-1185">Reference proteome</keyword>
<comment type="similarity">
    <text evidence="1">Belongs to the LysR transcriptional regulatory family.</text>
</comment>
<dbReference type="SUPFAM" id="SSF46785">
    <property type="entry name" value="Winged helix' DNA-binding domain"/>
    <property type="match status" value="1"/>
</dbReference>
<dbReference type="SUPFAM" id="SSF53850">
    <property type="entry name" value="Periplasmic binding protein-like II"/>
    <property type="match status" value="1"/>
</dbReference>
<dbReference type="InterPro" id="IPR036390">
    <property type="entry name" value="WH_DNA-bd_sf"/>
</dbReference>